<evidence type="ECO:0000313" key="2">
    <source>
        <dbReference type="Proteomes" id="UP000637299"/>
    </source>
</evidence>
<evidence type="ECO:0000313" key="1">
    <source>
        <dbReference type="EMBL" id="MBD8081100.1"/>
    </source>
</evidence>
<keyword evidence="2" id="KW-1185">Reference proteome</keyword>
<dbReference type="RefSeq" id="WP_191734916.1">
    <property type="nucleotide sequence ID" value="NZ_JACYFS010000001.1"/>
</dbReference>
<gene>
    <name evidence="1" type="ORF">IC610_01550</name>
</gene>
<dbReference type="Proteomes" id="UP000637299">
    <property type="component" value="Unassembled WGS sequence"/>
</dbReference>
<reference evidence="1 2" key="1">
    <citation type="submission" date="2020-09" db="EMBL/GenBank/DDBJ databases">
        <title>Genome seq and assembly of Chryseobacterium sp.</title>
        <authorList>
            <person name="Chhetri G."/>
        </authorList>
    </citation>
    <scope>NUCLEOTIDE SEQUENCE [LARGE SCALE GENOMIC DNA]</scope>
    <source>
        <strain evidence="1 2">GCR10</strain>
    </source>
</reference>
<name>A0ABR8Z858_9FLAO</name>
<protein>
    <submittedName>
        <fullName evidence="1">Uncharacterized protein</fullName>
    </submittedName>
</protein>
<proteinExistence type="predicted"/>
<sequence>MSGIAINLDKLKKQTEDHYKSEGKDQYFAERVEKFKEDIVSEFSAFQSQNPEKQFSDYRDSALASVFGSITNINETFLPIGLFLIALDEIVSENLL</sequence>
<organism evidence="1 2">
    <name type="scientific">Chryseobacterium caseinilyticum</name>
    <dbReference type="NCBI Taxonomy" id="2771428"/>
    <lineage>
        <taxon>Bacteria</taxon>
        <taxon>Pseudomonadati</taxon>
        <taxon>Bacteroidota</taxon>
        <taxon>Flavobacteriia</taxon>
        <taxon>Flavobacteriales</taxon>
        <taxon>Weeksellaceae</taxon>
        <taxon>Chryseobacterium group</taxon>
        <taxon>Chryseobacterium</taxon>
    </lineage>
</organism>
<accession>A0ABR8Z858</accession>
<comment type="caution">
    <text evidence="1">The sequence shown here is derived from an EMBL/GenBank/DDBJ whole genome shotgun (WGS) entry which is preliminary data.</text>
</comment>
<dbReference type="EMBL" id="JACYFS010000001">
    <property type="protein sequence ID" value="MBD8081100.1"/>
    <property type="molecule type" value="Genomic_DNA"/>
</dbReference>